<comment type="caution">
    <text evidence="1">The sequence shown here is derived from an EMBL/GenBank/DDBJ whole genome shotgun (WGS) entry which is preliminary data.</text>
</comment>
<dbReference type="SUPFAM" id="SSF47954">
    <property type="entry name" value="Cyclin-like"/>
    <property type="match status" value="1"/>
</dbReference>
<sequence>MYRARDRVENEAWLDDLDAAADTLDLDAAARERATDLFLSTVPDGERSKPAALAASLYAGGLIAGDRRSQRAVAEAVGVSRLTIQQRWRPLLDEAGLDPPSW</sequence>
<dbReference type="Gene3D" id="1.10.472.10">
    <property type="entry name" value="Cyclin-like"/>
    <property type="match status" value="1"/>
</dbReference>
<dbReference type="AlphaFoldDB" id="M0MKD9"/>
<dbReference type="STRING" id="1227455.C449_07952"/>
<proteinExistence type="predicted"/>
<evidence type="ECO:0000313" key="1">
    <source>
        <dbReference type="EMBL" id="EMA45204.1"/>
    </source>
</evidence>
<protein>
    <submittedName>
        <fullName evidence="1">Transcription initiation factor TFB 4</fullName>
    </submittedName>
</protein>
<dbReference type="InterPro" id="IPR036915">
    <property type="entry name" value="Cyclin-like_sf"/>
</dbReference>
<dbReference type="OrthoDB" id="291244at2157"/>
<dbReference type="Proteomes" id="UP000011669">
    <property type="component" value="Unassembled WGS sequence"/>
</dbReference>
<dbReference type="PATRIC" id="fig|1227455.4.peg.1625"/>
<evidence type="ECO:0000313" key="2">
    <source>
        <dbReference type="Proteomes" id="UP000011669"/>
    </source>
</evidence>
<keyword evidence="2" id="KW-1185">Reference proteome</keyword>
<organism evidence="1 2">
    <name type="scientific">Halococcus saccharolyticus DSM 5350</name>
    <dbReference type="NCBI Taxonomy" id="1227455"/>
    <lineage>
        <taxon>Archaea</taxon>
        <taxon>Methanobacteriati</taxon>
        <taxon>Methanobacteriota</taxon>
        <taxon>Stenosarchaea group</taxon>
        <taxon>Halobacteria</taxon>
        <taxon>Halobacteriales</taxon>
        <taxon>Halococcaceae</taxon>
        <taxon>Halococcus</taxon>
    </lineage>
</organism>
<reference evidence="1 2" key="1">
    <citation type="journal article" date="2014" name="PLoS Genet.">
        <title>Phylogenetically driven sequencing of extremely halophilic archaea reveals strategies for static and dynamic osmo-response.</title>
        <authorList>
            <person name="Becker E.A."/>
            <person name="Seitzer P.M."/>
            <person name="Tritt A."/>
            <person name="Larsen D."/>
            <person name="Krusor M."/>
            <person name="Yao A.I."/>
            <person name="Wu D."/>
            <person name="Madern D."/>
            <person name="Eisen J.A."/>
            <person name="Darling A.E."/>
            <person name="Facciotti M.T."/>
        </authorList>
    </citation>
    <scope>NUCLEOTIDE SEQUENCE [LARGE SCALE GENOMIC DNA]</scope>
    <source>
        <strain evidence="1 2">DSM 5350</strain>
    </source>
</reference>
<gene>
    <name evidence="1" type="ORF">C449_07952</name>
</gene>
<dbReference type="GO" id="GO:0003743">
    <property type="term" value="F:translation initiation factor activity"/>
    <property type="evidence" value="ECO:0007669"/>
    <property type="project" value="UniProtKB-KW"/>
</dbReference>
<name>M0MKD9_9EURY</name>
<accession>M0MKD9</accession>
<dbReference type="InParanoid" id="M0MKD9"/>
<keyword evidence="1" id="KW-0648">Protein biosynthesis</keyword>
<dbReference type="RefSeq" id="WP_006077442.1">
    <property type="nucleotide sequence ID" value="NZ_AOMD01000019.1"/>
</dbReference>
<dbReference type="EMBL" id="AOMD01000019">
    <property type="protein sequence ID" value="EMA45204.1"/>
    <property type="molecule type" value="Genomic_DNA"/>
</dbReference>
<keyword evidence="1" id="KW-0396">Initiation factor</keyword>